<dbReference type="PANTHER" id="PTHR46042">
    <property type="entry name" value="DIPHTHINE METHYLTRANSFERASE"/>
    <property type="match status" value="1"/>
</dbReference>
<keyword evidence="2" id="KW-0677">Repeat</keyword>
<dbReference type="HOGENOM" id="CLU_085115_0_0_1"/>
<evidence type="ECO:0000313" key="4">
    <source>
        <dbReference type="EMBL" id="EQB60799.1"/>
    </source>
</evidence>
<keyword evidence="5" id="KW-1185">Reference proteome</keyword>
<dbReference type="GO" id="GO:0017183">
    <property type="term" value="P:protein histidyl modification to diphthamide"/>
    <property type="evidence" value="ECO:0007669"/>
    <property type="project" value="TreeGrafter"/>
</dbReference>
<proteinExistence type="predicted"/>
<evidence type="ECO:0000313" key="5">
    <source>
        <dbReference type="Proteomes" id="UP000053780"/>
    </source>
</evidence>
<dbReference type="SUPFAM" id="SSF50998">
    <property type="entry name" value="Quinoprotein alcohol dehydrogenase-like"/>
    <property type="match status" value="1"/>
</dbReference>
<sequence length="279" mass="32624">MLIKSNINSQICTICIYNDLIYTGSYKIHDNIRSGNIEIYNFDLKLLNFANTSGTFDLKVLNDFLYVASSEYVMKFNLKLELIVQYKTSYLNTFIHINNKIYVSTSIGAIDAYDYNLNKLFTIQISNDILWSIIIHENLLYCGGEDAILYCINLENNNILKKITFENGITSLFIDNGLIVGSYGEYVYKFDFNLENHIKYFIGCGIWRIIKYNSNYFISCMYEGVKIFSNCFDLVYEYKVGDLIYGIDICDNGIFFAQFYKKSFFKLLIKKFNFFVIVY</sequence>
<evidence type="ECO:0000256" key="3">
    <source>
        <dbReference type="ARBA" id="ARBA00043952"/>
    </source>
</evidence>
<reference evidence="4 5" key="1">
    <citation type="journal article" date="2013" name="BMC Genomics">
        <title>Genome sequencing and comparative genomics of honey bee microsporidia, Nosema apis reveal novel insights into host-parasite interactions.</title>
        <authorList>
            <person name="Chen Yp."/>
            <person name="Pettis J.S."/>
            <person name="Zhao Y."/>
            <person name="Liu X."/>
            <person name="Tallon L.J."/>
            <person name="Sadzewicz L.D."/>
            <person name="Li R."/>
            <person name="Zheng H."/>
            <person name="Huang S."/>
            <person name="Zhang X."/>
            <person name="Hamilton M.C."/>
            <person name="Pernal S.F."/>
            <person name="Melathopoulos A.P."/>
            <person name="Yan X."/>
            <person name="Evans J.D."/>
        </authorList>
    </citation>
    <scope>NUCLEOTIDE SEQUENCE [LARGE SCALE GENOMIC DNA]</scope>
    <source>
        <strain evidence="4 5">BRL 01</strain>
    </source>
</reference>
<dbReference type="Proteomes" id="UP000053780">
    <property type="component" value="Unassembled WGS sequence"/>
</dbReference>
<dbReference type="InterPro" id="IPR052415">
    <property type="entry name" value="Diphthine_MTase"/>
</dbReference>
<name>T0L8D8_9MICR</name>
<organism evidence="4 5">
    <name type="scientific">Vairimorpha apis BRL 01</name>
    <dbReference type="NCBI Taxonomy" id="1037528"/>
    <lineage>
        <taxon>Eukaryota</taxon>
        <taxon>Fungi</taxon>
        <taxon>Fungi incertae sedis</taxon>
        <taxon>Microsporidia</taxon>
        <taxon>Nosematidae</taxon>
        <taxon>Vairimorpha</taxon>
    </lineage>
</organism>
<dbReference type="OrthoDB" id="2190402at2759"/>
<evidence type="ECO:0000256" key="1">
    <source>
        <dbReference type="ARBA" id="ARBA00022574"/>
    </source>
</evidence>
<dbReference type="InterPro" id="IPR011047">
    <property type="entry name" value="Quinoprotein_ADH-like_sf"/>
</dbReference>
<protein>
    <submittedName>
        <fullName evidence="4">Uncharacterized protein</fullName>
    </submittedName>
</protein>
<comment type="pathway">
    <text evidence="3">Protein modification.</text>
</comment>
<dbReference type="InterPro" id="IPR015943">
    <property type="entry name" value="WD40/YVTN_repeat-like_dom_sf"/>
</dbReference>
<dbReference type="EMBL" id="KE647234">
    <property type="protein sequence ID" value="EQB60799.1"/>
    <property type="molecule type" value="Genomic_DNA"/>
</dbReference>
<dbReference type="AlphaFoldDB" id="T0L8D8"/>
<evidence type="ECO:0000256" key="2">
    <source>
        <dbReference type="ARBA" id="ARBA00022737"/>
    </source>
</evidence>
<dbReference type="PANTHER" id="PTHR46042:SF1">
    <property type="entry name" value="DIPHTHINE METHYLTRANSFERASE"/>
    <property type="match status" value="1"/>
</dbReference>
<keyword evidence="1" id="KW-0853">WD repeat</keyword>
<dbReference type="GO" id="GO:0061685">
    <property type="term" value="F:diphthine methylesterase activity"/>
    <property type="evidence" value="ECO:0007669"/>
    <property type="project" value="TreeGrafter"/>
</dbReference>
<dbReference type="VEuPathDB" id="MicrosporidiaDB:NAPIS_ORF01642"/>
<dbReference type="Gene3D" id="2.130.10.10">
    <property type="entry name" value="YVTN repeat-like/Quinoprotein amine dehydrogenase"/>
    <property type="match status" value="1"/>
</dbReference>
<accession>T0L8D8</accession>
<dbReference type="GO" id="GO:0005737">
    <property type="term" value="C:cytoplasm"/>
    <property type="evidence" value="ECO:0007669"/>
    <property type="project" value="TreeGrafter"/>
</dbReference>
<gene>
    <name evidence="4" type="ORF">NAPIS_ORF01642</name>
</gene>